<keyword evidence="1" id="KW-0472">Membrane</keyword>
<keyword evidence="1" id="KW-1133">Transmembrane helix</keyword>
<reference evidence="2 3" key="1">
    <citation type="submission" date="2021-12" db="EMBL/GenBank/DDBJ databases">
        <title>High titer production of polyol ester of fatty acids by Rhodotorula paludigena BS15 towards product separation-free biomass refinery.</title>
        <authorList>
            <person name="Mano J."/>
            <person name="Ono H."/>
            <person name="Tanaka T."/>
            <person name="Naito K."/>
            <person name="Sushida H."/>
            <person name="Ike M."/>
            <person name="Tokuyasu K."/>
            <person name="Kitaoka M."/>
        </authorList>
    </citation>
    <scope>NUCLEOTIDE SEQUENCE [LARGE SCALE GENOMIC DNA]</scope>
    <source>
        <strain evidence="2 3">BS15</strain>
    </source>
</reference>
<feature type="transmembrane region" description="Helical" evidence="1">
    <location>
        <begin position="150"/>
        <end position="171"/>
    </location>
</feature>
<keyword evidence="1" id="KW-0812">Transmembrane</keyword>
<dbReference type="AlphaFoldDB" id="A0AAV5G5F7"/>
<keyword evidence="3" id="KW-1185">Reference proteome</keyword>
<comment type="caution">
    <text evidence="2">The sequence shown here is derived from an EMBL/GenBank/DDBJ whole genome shotgun (WGS) entry which is preliminary data.</text>
</comment>
<protein>
    <recommendedName>
        <fullName evidence="4">MARVEL domain-containing protein</fullName>
    </recommendedName>
</protein>
<feature type="transmembrane region" description="Helical" evidence="1">
    <location>
        <begin position="78"/>
        <end position="111"/>
    </location>
</feature>
<evidence type="ECO:0000313" key="2">
    <source>
        <dbReference type="EMBL" id="GJN87620.1"/>
    </source>
</evidence>
<dbReference type="EMBL" id="BQKY01000001">
    <property type="protein sequence ID" value="GJN87620.1"/>
    <property type="molecule type" value="Genomic_DNA"/>
</dbReference>
<evidence type="ECO:0000256" key="1">
    <source>
        <dbReference type="SAM" id="Phobius"/>
    </source>
</evidence>
<accession>A0AAV5G5F7</accession>
<sequence length="183" mass="20534">MADHEAQQPAAEKDDFARQAEAMNAPPPPKFVMGLRSIVYGVLVFLLFGLDFLQTYGNLFHPENYPSPMYMRTINLNVFNSIFTLLIALCSVVFPLLFTAFLLFASCVMWATAGGILVTRTPFTAGSCNADNANWERFVDDCNMYVANYALSWTLFALTLILLVAIVADVFMTKHKRHYLLGQ</sequence>
<gene>
    <name evidence="2" type="ORF">Rhopal_000575-T1</name>
</gene>
<dbReference type="Proteomes" id="UP001342314">
    <property type="component" value="Unassembled WGS sequence"/>
</dbReference>
<evidence type="ECO:0008006" key="4">
    <source>
        <dbReference type="Google" id="ProtNLM"/>
    </source>
</evidence>
<organism evidence="2 3">
    <name type="scientific">Rhodotorula paludigena</name>
    <dbReference type="NCBI Taxonomy" id="86838"/>
    <lineage>
        <taxon>Eukaryota</taxon>
        <taxon>Fungi</taxon>
        <taxon>Dikarya</taxon>
        <taxon>Basidiomycota</taxon>
        <taxon>Pucciniomycotina</taxon>
        <taxon>Microbotryomycetes</taxon>
        <taxon>Sporidiobolales</taxon>
        <taxon>Sporidiobolaceae</taxon>
        <taxon>Rhodotorula</taxon>
    </lineage>
</organism>
<name>A0AAV5G5F7_9BASI</name>
<feature type="transmembrane region" description="Helical" evidence="1">
    <location>
        <begin position="38"/>
        <end position="57"/>
    </location>
</feature>
<proteinExistence type="predicted"/>
<evidence type="ECO:0000313" key="3">
    <source>
        <dbReference type="Proteomes" id="UP001342314"/>
    </source>
</evidence>